<keyword evidence="2" id="KW-1185">Reference proteome</keyword>
<dbReference type="PATRIC" id="fig|35623.3.peg.23"/>
<dbReference type="EMBL" id="LK028559">
    <property type="protein sequence ID" value="CDR30096.1"/>
    <property type="molecule type" value="Genomic_DNA"/>
</dbReference>
<accession>A0A061AEY8</accession>
<sequence length="40" mass="4681">MSEKIKKPFDLAQGTKGFYLHDNLKKEKLVIVVTQFTVVW</sequence>
<dbReference type="HOGENOM" id="CLU_3283202_0_0_14"/>
<organism evidence="1 2">
    <name type="scientific">Acholeplasma oculi</name>
    <dbReference type="NCBI Taxonomy" id="35623"/>
    <lineage>
        <taxon>Bacteria</taxon>
        <taxon>Bacillati</taxon>
        <taxon>Mycoplasmatota</taxon>
        <taxon>Mollicutes</taxon>
        <taxon>Acholeplasmatales</taxon>
        <taxon>Acholeplasmataceae</taxon>
        <taxon>Acholeplasma</taxon>
    </lineage>
</organism>
<gene>
    <name evidence="1" type="ORF">Aocu_00230</name>
</gene>
<reference evidence="2" key="1">
    <citation type="submission" date="2014-05" db="EMBL/GenBank/DDBJ databases">
        <authorList>
            <person name="Kube M."/>
        </authorList>
    </citation>
    <scope>NUCLEOTIDE SEQUENCE [LARGE SCALE GENOMIC DNA]</scope>
</reference>
<protein>
    <submittedName>
        <fullName evidence="1">Uncharacterized protein</fullName>
    </submittedName>
</protein>
<proteinExistence type="predicted"/>
<dbReference type="KEGG" id="aoc:Aocu_00230"/>
<evidence type="ECO:0000313" key="2">
    <source>
        <dbReference type="Proteomes" id="UP000032434"/>
    </source>
</evidence>
<name>A0A061AEY8_9MOLU</name>
<evidence type="ECO:0000313" key="1">
    <source>
        <dbReference type="EMBL" id="CDR30096.1"/>
    </source>
</evidence>
<dbReference type="AlphaFoldDB" id="A0A061AEY8"/>
<dbReference type="InParanoid" id="A0A061AEY8"/>
<dbReference type="Proteomes" id="UP000032434">
    <property type="component" value="Chromosome 1"/>
</dbReference>